<dbReference type="AlphaFoldDB" id="A7MRQ2"/>
<gene>
    <name evidence="1" type="ordered locus">ESA_pESA3p05460</name>
</gene>
<keyword evidence="2" id="KW-1185">Reference proteome</keyword>
<dbReference type="HOGENOM" id="CLU_3097912_0_0_6"/>
<dbReference type="Proteomes" id="UP000000260">
    <property type="component" value="Plasmid pESA3"/>
</dbReference>
<organism evidence="1 2">
    <name type="scientific">Cronobacter sakazakii (strain ATCC BAA-894)</name>
    <name type="common">Enterobacter sakazakii</name>
    <dbReference type="NCBI Taxonomy" id="290339"/>
    <lineage>
        <taxon>Bacteria</taxon>
        <taxon>Pseudomonadati</taxon>
        <taxon>Pseudomonadota</taxon>
        <taxon>Gammaproteobacteria</taxon>
        <taxon>Enterobacterales</taxon>
        <taxon>Enterobacteriaceae</taxon>
        <taxon>Cronobacter</taxon>
    </lineage>
</organism>
<geneLocation type="plasmid" evidence="1 2">
    <name>pESA3</name>
</geneLocation>
<evidence type="ECO:0000313" key="1">
    <source>
        <dbReference type="EMBL" id="ABU79657.1"/>
    </source>
</evidence>
<protein>
    <submittedName>
        <fullName evidence="1">Uncharacterized protein</fullName>
    </submittedName>
</protein>
<sequence length="51" mass="5971">MLAIKKQTDQRLIVTFFFNAGRHFKTTKQFGANTFFIQETTIAQDLYDDLP</sequence>
<proteinExistence type="predicted"/>
<evidence type="ECO:0000313" key="2">
    <source>
        <dbReference type="Proteomes" id="UP000000260"/>
    </source>
</evidence>
<dbReference type="KEGG" id="esa:ESA_pESA3p05460"/>
<accession>A7MRQ2</accession>
<reference evidence="2" key="1">
    <citation type="journal article" date="2010" name="PLoS ONE">
        <title>Genome sequence of Cronobacter sakazakii BAA-894 and comparative genomic hybridization analysis with other Cronobacter species.</title>
        <authorList>
            <person name="Kucerova E."/>
            <person name="Clifton S.W."/>
            <person name="Xia X.Q."/>
            <person name="Long F."/>
            <person name="Porwollik S."/>
            <person name="Fulton L."/>
            <person name="Fronick C."/>
            <person name="Minx P."/>
            <person name="Kyung K."/>
            <person name="Warren W."/>
            <person name="Fulton R."/>
            <person name="Feng D."/>
            <person name="Wollam A."/>
            <person name="Shah N."/>
            <person name="Bhonagiri V."/>
            <person name="Nash W.E."/>
            <person name="Hallsworth-Pepin K."/>
            <person name="Wilson R.K."/>
            <person name="McClelland M."/>
            <person name="Forsythe S.J."/>
        </authorList>
    </citation>
    <scope>NUCLEOTIDE SEQUENCE [LARGE SCALE GENOMIC DNA]</scope>
    <source>
        <strain evidence="2">ATCC BAA-894</strain>
    </source>
</reference>
<keyword evidence="1" id="KW-0614">Plasmid</keyword>
<dbReference type="EMBL" id="CP000785">
    <property type="protein sequence ID" value="ABU79657.1"/>
    <property type="molecule type" value="Genomic_DNA"/>
</dbReference>
<name>A7MRQ2_CROS8</name>